<accession>A0ABP3I2H2</accession>
<keyword evidence="3" id="KW-1185">Reference proteome</keyword>
<name>A0ABP3I2H2_9ACTN</name>
<feature type="region of interest" description="Disordered" evidence="1">
    <location>
        <begin position="14"/>
        <end position="61"/>
    </location>
</feature>
<reference evidence="3" key="1">
    <citation type="journal article" date="2019" name="Int. J. Syst. Evol. Microbiol.">
        <title>The Global Catalogue of Microorganisms (GCM) 10K type strain sequencing project: providing services to taxonomists for standard genome sequencing and annotation.</title>
        <authorList>
            <consortium name="The Broad Institute Genomics Platform"/>
            <consortium name="The Broad Institute Genome Sequencing Center for Infectious Disease"/>
            <person name="Wu L."/>
            <person name="Ma J."/>
        </authorList>
    </citation>
    <scope>NUCLEOTIDE SEQUENCE [LARGE SCALE GENOMIC DNA]</scope>
    <source>
        <strain evidence="3">JCM 4788</strain>
    </source>
</reference>
<dbReference type="RefSeq" id="WP_344019542.1">
    <property type="nucleotide sequence ID" value="NZ_BAAABX010000006.1"/>
</dbReference>
<feature type="compositionally biased region" description="Basic and acidic residues" evidence="1">
    <location>
        <begin position="16"/>
        <end position="26"/>
    </location>
</feature>
<gene>
    <name evidence="2" type="ORF">GCM10010357_06440</name>
</gene>
<evidence type="ECO:0000256" key="1">
    <source>
        <dbReference type="SAM" id="MobiDB-lite"/>
    </source>
</evidence>
<dbReference type="EMBL" id="BAAABX010000006">
    <property type="protein sequence ID" value="GAA0388438.1"/>
    <property type="molecule type" value="Genomic_DNA"/>
</dbReference>
<sequence length="61" mass="6798">MFDALMELFAPGHKRTREERDRREMCLDDVGDGDPGRGPVDLDSGHVVIRLGPDAHPPTRS</sequence>
<proteinExistence type="predicted"/>
<dbReference type="Proteomes" id="UP001500879">
    <property type="component" value="Unassembled WGS sequence"/>
</dbReference>
<evidence type="ECO:0000313" key="2">
    <source>
        <dbReference type="EMBL" id="GAA0388438.1"/>
    </source>
</evidence>
<organism evidence="2 3">
    <name type="scientific">Streptomyces luteireticuli</name>
    <dbReference type="NCBI Taxonomy" id="173858"/>
    <lineage>
        <taxon>Bacteria</taxon>
        <taxon>Bacillati</taxon>
        <taxon>Actinomycetota</taxon>
        <taxon>Actinomycetes</taxon>
        <taxon>Kitasatosporales</taxon>
        <taxon>Streptomycetaceae</taxon>
        <taxon>Streptomyces</taxon>
    </lineage>
</organism>
<protein>
    <submittedName>
        <fullName evidence="2">Uncharacterized protein</fullName>
    </submittedName>
</protein>
<dbReference type="InterPro" id="IPR045684">
    <property type="entry name" value="DUF6191"/>
</dbReference>
<comment type="caution">
    <text evidence="2">The sequence shown here is derived from an EMBL/GenBank/DDBJ whole genome shotgun (WGS) entry which is preliminary data.</text>
</comment>
<evidence type="ECO:0000313" key="3">
    <source>
        <dbReference type="Proteomes" id="UP001500879"/>
    </source>
</evidence>
<dbReference type="Pfam" id="PF19690">
    <property type="entry name" value="DUF6191"/>
    <property type="match status" value="1"/>
</dbReference>